<keyword evidence="3" id="KW-1185">Reference proteome</keyword>
<proteinExistence type="predicted"/>
<comment type="caution">
    <text evidence="2">The sequence shown here is derived from an EMBL/GenBank/DDBJ whole genome shotgun (WGS) entry which is preliminary data.</text>
</comment>
<reference evidence="2 3" key="1">
    <citation type="submission" date="2024-02" db="EMBL/GenBank/DDBJ databases">
        <authorList>
            <person name="Chen Y."/>
            <person name="Shah S."/>
            <person name="Dougan E. K."/>
            <person name="Thang M."/>
            <person name="Chan C."/>
        </authorList>
    </citation>
    <scope>NUCLEOTIDE SEQUENCE [LARGE SCALE GENOMIC DNA]</scope>
</reference>
<accession>A0ABP0R4F8</accession>
<gene>
    <name evidence="2" type="ORF">SCF082_LOCUS44834</name>
</gene>
<feature type="region of interest" description="Disordered" evidence="1">
    <location>
        <begin position="279"/>
        <end position="301"/>
    </location>
</feature>
<feature type="compositionally biased region" description="Polar residues" evidence="1">
    <location>
        <begin position="283"/>
        <end position="294"/>
    </location>
</feature>
<name>A0ABP0R4F8_9DINO</name>
<evidence type="ECO:0000313" key="2">
    <source>
        <dbReference type="EMBL" id="CAK9095462.1"/>
    </source>
</evidence>
<organism evidence="2 3">
    <name type="scientific">Durusdinium trenchii</name>
    <dbReference type="NCBI Taxonomy" id="1381693"/>
    <lineage>
        <taxon>Eukaryota</taxon>
        <taxon>Sar</taxon>
        <taxon>Alveolata</taxon>
        <taxon>Dinophyceae</taxon>
        <taxon>Suessiales</taxon>
        <taxon>Symbiodiniaceae</taxon>
        <taxon>Durusdinium</taxon>
    </lineage>
</organism>
<evidence type="ECO:0000256" key="1">
    <source>
        <dbReference type="SAM" id="MobiDB-lite"/>
    </source>
</evidence>
<feature type="region of interest" description="Disordered" evidence="1">
    <location>
        <begin position="1"/>
        <end position="29"/>
    </location>
</feature>
<dbReference type="EMBL" id="CAXAMM010040795">
    <property type="protein sequence ID" value="CAK9095462.1"/>
    <property type="molecule type" value="Genomic_DNA"/>
</dbReference>
<evidence type="ECO:0000313" key="3">
    <source>
        <dbReference type="Proteomes" id="UP001642464"/>
    </source>
</evidence>
<dbReference type="Proteomes" id="UP001642464">
    <property type="component" value="Unassembled WGS sequence"/>
</dbReference>
<protein>
    <submittedName>
        <fullName evidence="2">Uncharacterized protein</fullName>
    </submittedName>
</protein>
<sequence>MRCKSPMAQAQHVDARDWSKPRGSLTPKPRCSAGEISAGLFSMLLWAPFEAAPDLVPGNGKISFYSPGYFPSAKPSAPPIYSTTGRRPKEALEVDRQLREAPNLQALWRFVAQHLPHFDTGNLVVAFTSAAKIDEGAAENLPEVFYEVVERLLSSMDFLEPRGLSMLAYSAAKLLYGDHRLLSQLSACSCRCCHRFGATDVAKATWAFAKLRFVEEEMAQEFWRQMVEPATVALRGARFVDISMIAWAFASTNKATDTLMEEVARETLQVLHELPPRSLAGAASTQRPTEQSIGETPMVRH</sequence>